<dbReference type="AlphaFoldDB" id="A0A8X6GUN7"/>
<sequence>MPRHKKKRFSDDFDGSPERKCKNIVPTERPYPYELVWGKMNSYPAWPGIVIEPPPDRKPPGKKECYFYVYFFGSRDSAFVGSRHVFLYSKYHDECFERKYRDPSYIVSVKTAERLARYLRDERNQTERVFFNDYEDAGDLVFVPDPLDEIVVYSPKRKYQRKEVTSQNKACRRLSFEEQKKKPKKGDVKKQGTMGKRKKNSAVYATVNVKNYKKLITKELYVQLKRCDIDTFKYPLDFEKKKLYIKVKRCDEDKKLKNIYISALRNFEMNNV</sequence>
<dbReference type="SUPFAM" id="SSF63748">
    <property type="entry name" value="Tudor/PWWP/MBT"/>
    <property type="match status" value="1"/>
</dbReference>
<evidence type="ECO:0000259" key="1">
    <source>
        <dbReference type="PROSITE" id="PS50812"/>
    </source>
</evidence>
<accession>A0A8X6GUN7</accession>
<reference evidence="2" key="1">
    <citation type="submission" date="2020-07" db="EMBL/GenBank/DDBJ databases">
        <title>Multicomponent nature underlies the extraordinary mechanical properties of spider dragline silk.</title>
        <authorList>
            <person name="Kono N."/>
            <person name="Nakamura H."/>
            <person name="Mori M."/>
            <person name="Yoshida Y."/>
            <person name="Ohtoshi R."/>
            <person name="Malay A.D."/>
            <person name="Moran D.A.P."/>
            <person name="Tomita M."/>
            <person name="Numata K."/>
            <person name="Arakawa K."/>
        </authorList>
    </citation>
    <scope>NUCLEOTIDE SEQUENCE</scope>
</reference>
<keyword evidence="3" id="KW-1185">Reference proteome</keyword>
<dbReference type="EMBL" id="BMAO01006796">
    <property type="protein sequence ID" value="GFR11578.1"/>
    <property type="molecule type" value="Genomic_DNA"/>
</dbReference>
<dbReference type="Pfam" id="PF00855">
    <property type="entry name" value="PWWP"/>
    <property type="match status" value="1"/>
</dbReference>
<organism evidence="2 3">
    <name type="scientific">Trichonephila clavata</name>
    <name type="common">Joro spider</name>
    <name type="synonym">Nephila clavata</name>
    <dbReference type="NCBI Taxonomy" id="2740835"/>
    <lineage>
        <taxon>Eukaryota</taxon>
        <taxon>Metazoa</taxon>
        <taxon>Ecdysozoa</taxon>
        <taxon>Arthropoda</taxon>
        <taxon>Chelicerata</taxon>
        <taxon>Arachnida</taxon>
        <taxon>Araneae</taxon>
        <taxon>Araneomorphae</taxon>
        <taxon>Entelegynae</taxon>
        <taxon>Araneoidea</taxon>
        <taxon>Nephilidae</taxon>
        <taxon>Trichonephila</taxon>
    </lineage>
</organism>
<dbReference type="InterPro" id="IPR000313">
    <property type="entry name" value="PWWP_dom"/>
</dbReference>
<dbReference type="SMART" id="SM00293">
    <property type="entry name" value="PWWP"/>
    <property type="match status" value="1"/>
</dbReference>
<dbReference type="Gene3D" id="2.30.30.140">
    <property type="match status" value="1"/>
</dbReference>
<dbReference type="PROSITE" id="PS50812">
    <property type="entry name" value="PWWP"/>
    <property type="match status" value="1"/>
</dbReference>
<name>A0A8X6GUN7_TRICU</name>
<protein>
    <recommendedName>
        <fullName evidence="1">PWWP domain-containing protein</fullName>
    </recommendedName>
</protein>
<gene>
    <name evidence="2" type="ORF">TNCT_466981</name>
</gene>
<evidence type="ECO:0000313" key="2">
    <source>
        <dbReference type="EMBL" id="GFR11578.1"/>
    </source>
</evidence>
<proteinExistence type="predicted"/>
<dbReference type="Proteomes" id="UP000887116">
    <property type="component" value="Unassembled WGS sequence"/>
</dbReference>
<comment type="caution">
    <text evidence="2">The sequence shown here is derived from an EMBL/GenBank/DDBJ whole genome shotgun (WGS) entry which is preliminary data.</text>
</comment>
<feature type="domain" description="PWWP" evidence="1">
    <location>
        <begin position="32"/>
        <end position="91"/>
    </location>
</feature>
<evidence type="ECO:0000313" key="3">
    <source>
        <dbReference type="Proteomes" id="UP000887116"/>
    </source>
</evidence>
<dbReference type="OrthoDB" id="6727154at2759"/>